<evidence type="ECO:0000256" key="3">
    <source>
        <dbReference type="ARBA" id="ARBA00022679"/>
    </source>
</evidence>
<dbReference type="CDD" id="cd04196">
    <property type="entry name" value="GT_2_like_d"/>
    <property type="match status" value="1"/>
</dbReference>
<organism evidence="5 6">
    <name type="scientific">Achromobacter animicus</name>
    <dbReference type="NCBI Taxonomy" id="1389935"/>
    <lineage>
        <taxon>Bacteria</taxon>
        <taxon>Pseudomonadati</taxon>
        <taxon>Pseudomonadota</taxon>
        <taxon>Betaproteobacteria</taxon>
        <taxon>Burkholderiales</taxon>
        <taxon>Alcaligenaceae</taxon>
        <taxon>Achromobacter</taxon>
    </lineage>
</organism>
<dbReference type="PANTHER" id="PTHR43685">
    <property type="entry name" value="GLYCOSYLTRANSFERASE"/>
    <property type="match status" value="1"/>
</dbReference>
<protein>
    <recommendedName>
        <fullName evidence="4">Glycosyltransferase 2-like domain-containing protein</fullName>
    </recommendedName>
</protein>
<dbReference type="PANTHER" id="PTHR43685:SF5">
    <property type="entry name" value="GLYCOSYLTRANSFERASE EPSE-RELATED"/>
    <property type="match status" value="1"/>
</dbReference>
<accession>A0A6S7AC67</accession>
<dbReference type="InterPro" id="IPR050834">
    <property type="entry name" value="Glycosyltransf_2"/>
</dbReference>
<keyword evidence="3" id="KW-0808">Transferase</keyword>
<dbReference type="Proteomes" id="UP000494214">
    <property type="component" value="Unassembled WGS sequence"/>
</dbReference>
<dbReference type="EMBL" id="CADIJM010000011">
    <property type="protein sequence ID" value="CAB3725200.1"/>
    <property type="molecule type" value="Genomic_DNA"/>
</dbReference>
<feature type="domain" description="Glycosyltransferase 2-like" evidence="4">
    <location>
        <begin position="7"/>
        <end position="167"/>
    </location>
</feature>
<gene>
    <name evidence="5" type="ORF">LMG26690_04274</name>
</gene>
<evidence type="ECO:0000256" key="2">
    <source>
        <dbReference type="ARBA" id="ARBA00022676"/>
    </source>
</evidence>
<comment type="similarity">
    <text evidence="1">Belongs to the glycosyltransferase 2 family.</text>
</comment>
<evidence type="ECO:0000259" key="4">
    <source>
        <dbReference type="Pfam" id="PF00535"/>
    </source>
</evidence>
<proteinExistence type="inferred from homology"/>
<dbReference type="RefSeq" id="WP_254595033.1">
    <property type="nucleotide sequence ID" value="NZ_CADIJM010000011.1"/>
</dbReference>
<reference evidence="5 6" key="1">
    <citation type="submission" date="2020-04" db="EMBL/GenBank/DDBJ databases">
        <authorList>
            <person name="De Canck E."/>
        </authorList>
    </citation>
    <scope>NUCLEOTIDE SEQUENCE [LARGE SCALE GENOMIC DNA]</scope>
    <source>
        <strain evidence="5 6">LMG 26690</strain>
    </source>
</reference>
<name>A0A6S7AC67_9BURK</name>
<evidence type="ECO:0000313" key="5">
    <source>
        <dbReference type="EMBL" id="CAB3725200.1"/>
    </source>
</evidence>
<dbReference type="Pfam" id="PF00535">
    <property type="entry name" value="Glycos_transf_2"/>
    <property type="match status" value="1"/>
</dbReference>
<dbReference type="InterPro" id="IPR029044">
    <property type="entry name" value="Nucleotide-diphossugar_trans"/>
</dbReference>
<dbReference type="Gene3D" id="3.90.550.10">
    <property type="entry name" value="Spore Coat Polysaccharide Biosynthesis Protein SpsA, Chain A"/>
    <property type="match status" value="1"/>
</dbReference>
<dbReference type="SUPFAM" id="SSF53448">
    <property type="entry name" value="Nucleotide-diphospho-sugar transferases"/>
    <property type="match status" value="1"/>
</dbReference>
<keyword evidence="2" id="KW-0328">Glycosyltransferase</keyword>
<evidence type="ECO:0000256" key="1">
    <source>
        <dbReference type="ARBA" id="ARBA00006739"/>
    </source>
</evidence>
<dbReference type="GO" id="GO:0016757">
    <property type="term" value="F:glycosyltransferase activity"/>
    <property type="evidence" value="ECO:0007669"/>
    <property type="project" value="UniProtKB-KW"/>
</dbReference>
<keyword evidence="6" id="KW-1185">Reference proteome</keyword>
<sequence>MSQNVAILLCTYQGGQYLAEQLDSFGSQSHREWSVWVSDDGSQDNTQEVLKSYQQAWGPERLVVRAGPRKGFAANFLSLACREEIAADYYAMSDQDDIWHADKLERAVRWLKTVPADVPALYCTRTELVDEAGGKLGYSPLFTRPPSFKNALVQNVAGGNTMVFNNAARELLKSAGADVKVAAHDWWVYIVVSGCGGQVFYDPIPSLLYRQHAENLIGANTGFGARLQRIGKLFKGHLKAWTDQHIVAMRPIISSLSHDSSSTFERFTLARQRSLIPRVFGIWRSGIYRQTPLGNLGLLIAAILNRI</sequence>
<dbReference type="InterPro" id="IPR001173">
    <property type="entry name" value="Glyco_trans_2-like"/>
</dbReference>
<evidence type="ECO:0000313" key="6">
    <source>
        <dbReference type="Proteomes" id="UP000494214"/>
    </source>
</evidence>
<dbReference type="AlphaFoldDB" id="A0A6S7AC67"/>